<dbReference type="CDD" id="cd07135">
    <property type="entry name" value="ALDH_F14-YMR110C"/>
    <property type="match status" value="1"/>
</dbReference>
<dbReference type="EMBL" id="JBHFEH010000022">
    <property type="protein sequence ID" value="KAL2053273.1"/>
    <property type="molecule type" value="Genomic_DNA"/>
</dbReference>
<dbReference type="InterPro" id="IPR016161">
    <property type="entry name" value="Ald_DH/histidinol_DH"/>
</dbReference>
<comment type="similarity">
    <text evidence="1 3">Belongs to the aldehyde dehydrogenase family.</text>
</comment>
<dbReference type="Gene3D" id="3.40.309.10">
    <property type="entry name" value="Aldehyde Dehydrogenase, Chain A, domain 2"/>
    <property type="match status" value="1"/>
</dbReference>
<sequence length="533" mass="58748">MAPYTTPEQLDAAYTTLQQTFKSGKTKSIAWRKWQLKQMFWLIADNEEAVAKALHADLNRHDFESYYADIGALKNDVLAHLKNIDQWAADEIPDAGFLFKTLGGARIRKEPLGVALVMGTWNFPFIVTLSPLVAAISAGCCGMVKPAETTVACQDLMAELIPKYLDQEAIQIVTGGPEETTMMLKRRFDHIFYTGSPRIAKIISAAAAKHLTPTVLELGGQSPCIVTPSADIDVAAKRIVFSKYLNAGQICLAANHVFVDPSVHDKFVERATYWLGQYLKDDGKDHAVRIVNERNYDRLVGLLNQTGGNIAYGGKTDREDKFIQQTLVTNLTMQDSLMSEEIFGPLLPVMKMSYQDACTITQNLEHPLGIYIFSTSQTEIDYILSHTLSGGVTINDIMTRAGVGNAPFGGVGNSGSGAYHGKYGFEAFTHRRTVVNIPSWFDYLLGFRYPPYSKEHISKLTVGNPPFKKGEGMIDQSVGRSTPDVVKRLMGMTVKWTLLAVVLAMVDARMGGRPKLLEVLRGGIDGVRGRSPL</sequence>
<proteinExistence type="inferred from homology"/>
<dbReference type="PIRSF" id="PIRSF036492">
    <property type="entry name" value="ALDH"/>
    <property type="match status" value="1"/>
</dbReference>
<dbReference type="PROSITE" id="PS00070">
    <property type="entry name" value="ALDEHYDE_DEHYDR_CYS"/>
    <property type="match status" value="1"/>
</dbReference>
<keyword evidence="2 3" id="KW-0560">Oxidoreductase</keyword>
<dbReference type="InterPro" id="IPR016160">
    <property type="entry name" value="Ald_DH_CS_CYS"/>
</dbReference>
<dbReference type="InterPro" id="IPR015590">
    <property type="entry name" value="Aldehyde_DH_dom"/>
</dbReference>
<evidence type="ECO:0000259" key="4">
    <source>
        <dbReference type="Pfam" id="PF00171"/>
    </source>
</evidence>
<evidence type="ECO:0000313" key="6">
    <source>
        <dbReference type="Proteomes" id="UP001590951"/>
    </source>
</evidence>
<organism evidence="5 6">
    <name type="scientific">Lepraria finkii</name>
    <dbReference type="NCBI Taxonomy" id="1340010"/>
    <lineage>
        <taxon>Eukaryota</taxon>
        <taxon>Fungi</taxon>
        <taxon>Dikarya</taxon>
        <taxon>Ascomycota</taxon>
        <taxon>Pezizomycotina</taxon>
        <taxon>Lecanoromycetes</taxon>
        <taxon>OSLEUM clade</taxon>
        <taxon>Lecanoromycetidae</taxon>
        <taxon>Lecanorales</taxon>
        <taxon>Lecanorineae</taxon>
        <taxon>Stereocaulaceae</taxon>
        <taxon>Lepraria</taxon>
    </lineage>
</organism>
<gene>
    <name evidence="5" type="ORF">ABVK25_006598</name>
</gene>
<evidence type="ECO:0000313" key="5">
    <source>
        <dbReference type="EMBL" id="KAL2053273.1"/>
    </source>
</evidence>
<dbReference type="Gene3D" id="3.40.605.10">
    <property type="entry name" value="Aldehyde Dehydrogenase, Chain A, domain 1"/>
    <property type="match status" value="1"/>
</dbReference>
<keyword evidence="6" id="KW-1185">Reference proteome</keyword>
<evidence type="ECO:0000256" key="2">
    <source>
        <dbReference type="ARBA" id="ARBA00023002"/>
    </source>
</evidence>
<dbReference type="InterPro" id="IPR012394">
    <property type="entry name" value="Aldehyde_DH_NAD(P)"/>
</dbReference>
<evidence type="ECO:0000256" key="3">
    <source>
        <dbReference type="PIRNR" id="PIRNR036492"/>
    </source>
</evidence>
<dbReference type="PANTHER" id="PTHR43570">
    <property type="entry name" value="ALDEHYDE DEHYDROGENASE"/>
    <property type="match status" value="1"/>
</dbReference>
<dbReference type="PANTHER" id="PTHR43570:SF16">
    <property type="entry name" value="ALDEHYDE DEHYDROGENASE TYPE III, ISOFORM Q"/>
    <property type="match status" value="1"/>
</dbReference>
<dbReference type="InterPro" id="IPR016163">
    <property type="entry name" value="Ald_DH_C"/>
</dbReference>
<name>A0ABR4BBM5_9LECA</name>
<comment type="caution">
    <text evidence="5">The sequence shown here is derived from an EMBL/GenBank/DDBJ whole genome shotgun (WGS) entry which is preliminary data.</text>
</comment>
<dbReference type="InterPro" id="IPR016162">
    <property type="entry name" value="Ald_DH_N"/>
</dbReference>
<dbReference type="Pfam" id="PF00171">
    <property type="entry name" value="Aldedh"/>
    <property type="match status" value="1"/>
</dbReference>
<feature type="domain" description="Aldehyde dehydrogenase" evidence="4">
    <location>
        <begin position="3"/>
        <end position="434"/>
    </location>
</feature>
<accession>A0ABR4BBM5</accession>
<dbReference type="Proteomes" id="UP001590951">
    <property type="component" value="Unassembled WGS sequence"/>
</dbReference>
<evidence type="ECO:0000256" key="1">
    <source>
        <dbReference type="ARBA" id="ARBA00009986"/>
    </source>
</evidence>
<dbReference type="SUPFAM" id="SSF53720">
    <property type="entry name" value="ALDH-like"/>
    <property type="match status" value="1"/>
</dbReference>
<protein>
    <recommendedName>
        <fullName evidence="3">Aldehyde dehydrogenase</fullName>
    </recommendedName>
</protein>
<reference evidence="5 6" key="1">
    <citation type="submission" date="2024-09" db="EMBL/GenBank/DDBJ databases">
        <title>Rethinking Asexuality: The Enigmatic Case of Functional Sexual Genes in Lepraria (Stereocaulaceae).</title>
        <authorList>
            <person name="Doellman M."/>
            <person name="Sun Y."/>
            <person name="Barcenas-Pena A."/>
            <person name="Lumbsch H.T."/>
            <person name="Grewe F."/>
        </authorList>
    </citation>
    <scope>NUCLEOTIDE SEQUENCE [LARGE SCALE GENOMIC DNA]</scope>
    <source>
        <strain evidence="5 6">Grewe 0041</strain>
    </source>
</reference>